<evidence type="ECO:0000313" key="1">
    <source>
        <dbReference type="EMBL" id="MEI7035901.1"/>
    </source>
</evidence>
<reference evidence="1 2" key="1">
    <citation type="journal article" date="2014" name="Int. J. Syst. Evol. Microbiol.">
        <title>Fulvimonas yonginensis sp. nov., isolated from greenhouse soil, and emended description of the genus Fulvimonas.</title>
        <authorList>
            <person name="Ahn J.H."/>
            <person name="Kim S.J."/>
            <person name="Weon H.Y."/>
            <person name="Hong S.B."/>
            <person name="Seok S.J."/>
            <person name="Kwon S.W."/>
        </authorList>
    </citation>
    <scope>NUCLEOTIDE SEQUENCE [LARGE SCALE GENOMIC DNA]</scope>
    <source>
        <strain evidence="1 2">KACC 16952</strain>
    </source>
</reference>
<sequence>MPRAATTDTLPAEVSAATLAQLLGIGPRRLRELAELSVVPRTPRGRYPFAEAVAAYTAHLREVAAGRAAEVRDGGEVLDLATERARLAKAQREHVELRMARERGELVDAEAVRLKYAAMVRGAVSRLRGVPSRARGRLPSLTVDGVEELERLIDEALEEVANGTDAEEVAA</sequence>
<evidence type="ECO:0008006" key="3">
    <source>
        <dbReference type="Google" id="ProtNLM"/>
    </source>
</evidence>
<organism evidence="1 2">
    <name type="scientific">Fulvimonas yonginensis</name>
    <dbReference type="NCBI Taxonomy" id="1495200"/>
    <lineage>
        <taxon>Bacteria</taxon>
        <taxon>Pseudomonadati</taxon>
        <taxon>Pseudomonadota</taxon>
        <taxon>Gammaproteobacteria</taxon>
        <taxon>Lysobacterales</taxon>
        <taxon>Rhodanobacteraceae</taxon>
        <taxon>Fulvimonas</taxon>
    </lineage>
</organism>
<gene>
    <name evidence="1" type="ORF">WAT24_03905</name>
</gene>
<dbReference type="RefSeq" id="WP_336806525.1">
    <property type="nucleotide sequence ID" value="NZ_JBBBNY010000002.1"/>
</dbReference>
<protein>
    <recommendedName>
        <fullName evidence="3">Phage terminase Nu1 subunit (DNA packaging protein)</fullName>
    </recommendedName>
</protein>
<dbReference type="Proteomes" id="UP001381174">
    <property type="component" value="Unassembled WGS sequence"/>
</dbReference>
<proteinExistence type="predicted"/>
<accession>A0ABU8J8M0</accession>
<evidence type="ECO:0000313" key="2">
    <source>
        <dbReference type="Proteomes" id="UP001381174"/>
    </source>
</evidence>
<keyword evidence="2" id="KW-1185">Reference proteome</keyword>
<name>A0ABU8J8M0_9GAMM</name>
<dbReference type="EMBL" id="JBBBNY010000002">
    <property type="protein sequence ID" value="MEI7035901.1"/>
    <property type="molecule type" value="Genomic_DNA"/>
</dbReference>
<comment type="caution">
    <text evidence="1">The sequence shown here is derived from an EMBL/GenBank/DDBJ whole genome shotgun (WGS) entry which is preliminary data.</text>
</comment>